<dbReference type="InterPro" id="IPR001387">
    <property type="entry name" value="Cro/C1-type_HTH"/>
</dbReference>
<dbReference type="InterPro" id="IPR014710">
    <property type="entry name" value="RmlC-like_jellyroll"/>
</dbReference>
<dbReference type="PANTHER" id="PTHR46797:SF1">
    <property type="entry name" value="METHYLPHOSPHONATE SYNTHASE"/>
    <property type="match status" value="1"/>
</dbReference>
<keyword evidence="5" id="KW-1185">Reference proteome</keyword>
<dbReference type="SMART" id="SM00530">
    <property type="entry name" value="HTH_XRE"/>
    <property type="match status" value="1"/>
</dbReference>
<dbReference type="EMBL" id="QXTG01000002">
    <property type="protein sequence ID" value="RIX27904.1"/>
    <property type="molecule type" value="Genomic_DNA"/>
</dbReference>
<dbReference type="InterPro" id="IPR010982">
    <property type="entry name" value="Lambda_DNA-bd_dom_sf"/>
</dbReference>
<dbReference type="InterPro" id="IPR050807">
    <property type="entry name" value="TransReg_Diox_bact_type"/>
</dbReference>
<dbReference type="CDD" id="cd00093">
    <property type="entry name" value="HTH_XRE"/>
    <property type="match status" value="1"/>
</dbReference>
<feature type="domain" description="HTH cro/C1-type" evidence="3">
    <location>
        <begin position="241"/>
        <end position="295"/>
    </location>
</feature>
<feature type="compositionally biased region" description="Basic residues" evidence="2">
    <location>
        <begin position="109"/>
        <end position="118"/>
    </location>
</feature>
<feature type="region of interest" description="Disordered" evidence="2">
    <location>
        <begin position="1"/>
        <end position="21"/>
    </location>
</feature>
<dbReference type="Pfam" id="PF01381">
    <property type="entry name" value="HTH_3"/>
    <property type="match status" value="1"/>
</dbReference>
<evidence type="ECO:0000313" key="5">
    <source>
        <dbReference type="Proteomes" id="UP000265742"/>
    </source>
</evidence>
<evidence type="ECO:0000256" key="1">
    <source>
        <dbReference type="ARBA" id="ARBA00023125"/>
    </source>
</evidence>
<evidence type="ECO:0000259" key="3">
    <source>
        <dbReference type="PROSITE" id="PS50943"/>
    </source>
</evidence>
<name>A0A3A1U4K7_9MICO</name>
<dbReference type="CDD" id="cd02209">
    <property type="entry name" value="cupin_XRE_C"/>
    <property type="match status" value="1"/>
</dbReference>
<comment type="caution">
    <text evidence="4">The sequence shown here is derived from an EMBL/GenBank/DDBJ whole genome shotgun (WGS) entry which is preliminary data.</text>
</comment>
<sequence length="411" mass="43114">MQALTVPGRPSFTPTTTKAGRSARGVVRVAPCGGVQAGQEASAPGRTVDQSTGVVDGAGCSAPGSAIASCTPTTAASAVMVPTSSTRTFIRRRTRRIMRHGGCPDGFRRRVSSSRPRTRRSEFARGPAPGCGVDPGFRGQRPPNSARGAALDSPGGRAVRPRRRRRGASGTERDRRAGAEIGAGCTIPRGIRSTVHFSRPPHWGFSAMRIQDCIPTMNSRAGLRAVLTEREITTARIGAQVRSLRVEREWSVTDFALRVGVAPHVVAGIEDGSRLPTVELLYRLAGALPVAAGDLLPGADLRPRAEVLLPLSDAPGAPVVQVIGGGPGNPTQTYLFDLAAGESDGGFSRHPGEELLVVMEGEVVCSILDGPDVRVRAGRSHAVRTDVPHAMRASDAGPARFLLVCTDACRG</sequence>
<protein>
    <submittedName>
        <fullName evidence="4">XRE family transcriptional regulator</fullName>
    </submittedName>
</protein>
<evidence type="ECO:0000256" key="2">
    <source>
        <dbReference type="SAM" id="MobiDB-lite"/>
    </source>
</evidence>
<dbReference type="Gene3D" id="2.60.120.10">
    <property type="entry name" value="Jelly Rolls"/>
    <property type="match status" value="1"/>
</dbReference>
<dbReference type="SUPFAM" id="SSF47413">
    <property type="entry name" value="lambda repressor-like DNA-binding domains"/>
    <property type="match status" value="1"/>
</dbReference>
<dbReference type="InterPro" id="IPR011051">
    <property type="entry name" value="RmlC_Cupin_sf"/>
</dbReference>
<proteinExistence type="predicted"/>
<evidence type="ECO:0000313" key="4">
    <source>
        <dbReference type="EMBL" id="RIX27904.1"/>
    </source>
</evidence>
<dbReference type="AlphaFoldDB" id="A0A3A1U4K7"/>
<accession>A0A3A1U4K7</accession>
<dbReference type="GO" id="GO:0003700">
    <property type="term" value="F:DNA-binding transcription factor activity"/>
    <property type="evidence" value="ECO:0007669"/>
    <property type="project" value="TreeGrafter"/>
</dbReference>
<dbReference type="InterPro" id="IPR013096">
    <property type="entry name" value="Cupin_2"/>
</dbReference>
<dbReference type="GO" id="GO:0005829">
    <property type="term" value="C:cytosol"/>
    <property type="evidence" value="ECO:0007669"/>
    <property type="project" value="TreeGrafter"/>
</dbReference>
<dbReference type="SUPFAM" id="SSF51182">
    <property type="entry name" value="RmlC-like cupins"/>
    <property type="match status" value="1"/>
</dbReference>
<keyword evidence="1" id="KW-0238">DNA-binding</keyword>
<dbReference type="Proteomes" id="UP000265742">
    <property type="component" value="Unassembled WGS sequence"/>
</dbReference>
<dbReference type="Gene3D" id="1.10.260.40">
    <property type="entry name" value="lambda repressor-like DNA-binding domains"/>
    <property type="match status" value="1"/>
</dbReference>
<reference evidence="5" key="1">
    <citation type="submission" date="2018-09" db="EMBL/GenBank/DDBJ databases">
        <authorList>
            <person name="Kim I."/>
        </authorList>
    </citation>
    <scope>NUCLEOTIDE SEQUENCE [LARGE SCALE GENOMIC DNA]</scope>
    <source>
        <strain evidence="5">DD4a</strain>
    </source>
</reference>
<gene>
    <name evidence="4" type="ORF">D1781_10275</name>
</gene>
<dbReference type="Pfam" id="PF07883">
    <property type="entry name" value="Cupin_2"/>
    <property type="match status" value="1"/>
</dbReference>
<dbReference type="GO" id="GO:0003677">
    <property type="term" value="F:DNA binding"/>
    <property type="evidence" value="ECO:0007669"/>
    <property type="project" value="UniProtKB-KW"/>
</dbReference>
<dbReference type="PANTHER" id="PTHR46797">
    <property type="entry name" value="HTH-TYPE TRANSCRIPTIONAL REGULATOR"/>
    <property type="match status" value="1"/>
</dbReference>
<organism evidence="4 5">
    <name type="scientific">Amnibacterium setariae</name>
    <dbReference type="NCBI Taxonomy" id="2306585"/>
    <lineage>
        <taxon>Bacteria</taxon>
        <taxon>Bacillati</taxon>
        <taxon>Actinomycetota</taxon>
        <taxon>Actinomycetes</taxon>
        <taxon>Micrococcales</taxon>
        <taxon>Microbacteriaceae</taxon>
        <taxon>Amnibacterium</taxon>
    </lineage>
</organism>
<dbReference type="PROSITE" id="PS50943">
    <property type="entry name" value="HTH_CROC1"/>
    <property type="match status" value="1"/>
</dbReference>
<feature type="region of interest" description="Disordered" evidence="2">
    <location>
        <begin position="99"/>
        <end position="179"/>
    </location>
</feature>